<dbReference type="Proteomes" id="UP000789570">
    <property type="component" value="Unassembled WGS sequence"/>
</dbReference>
<gene>
    <name evidence="3" type="ORF">FCALED_LOCUS11090</name>
</gene>
<keyword evidence="1" id="KW-0175">Coiled coil</keyword>
<evidence type="ECO:0000313" key="3">
    <source>
        <dbReference type="EMBL" id="CAG8651520.1"/>
    </source>
</evidence>
<keyword evidence="4" id="KW-1185">Reference proteome</keyword>
<feature type="coiled-coil region" evidence="1">
    <location>
        <begin position="49"/>
        <end position="95"/>
    </location>
</feature>
<accession>A0A9N9DXB0</accession>
<feature type="compositionally biased region" description="Polar residues" evidence="2">
    <location>
        <begin position="8"/>
        <end position="19"/>
    </location>
</feature>
<dbReference type="AlphaFoldDB" id="A0A9N9DXB0"/>
<feature type="region of interest" description="Disordered" evidence="2">
    <location>
        <begin position="1"/>
        <end position="46"/>
    </location>
</feature>
<evidence type="ECO:0000256" key="2">
    <source>
        <dbReference type="SAM" id="MobiDB-lite"/>
    </source>
</evidence>
<organism evidence="3 4">
    <name type="scientific">Funneliformis caledonium</name>
    <dbReference type="NCBI Taxonomy" id="1117310"/>
    <lineage>
        <taxon>Eukaryota</taxon>
        <taxon>Fungi</taxon>
        <taxon>Fungi incertae sedis</taxon>
        <taxon>Mucoromycota</taxon>
        <taxon>Glomeromycotina</taxon>
        <taxon>Glomeromycetes</taxon>
        <taxon>Glomerales</taxon>
        <taxon>Glomeraceae</taxon>
        <taxon>Funneliformis</taxon>
    </lineage>
</organism>
<dbReference type="OrthoDB" id="2435288at2759"/>
<protein>
    <submittedName>
        <fullName evidence="3">17727_t:CDS:1</fullName>
    </submittedName>
</protein>
<dbReference type="EMBL" id="CAJVPQ010004448">
    <property type="protein sequence ID" value="CAG8651520.1"/>
    <property type="molecule type" value="Genomic_DNA"/>
</dbReference>
<comment type="caution">
    <text evidence="3">The sequence shown here is derived from an EMBL/GenBank/DDBJ whole genome shotgun (WGS) entry which is preliminary data.</text>
</comment>
<sequence length="168" mass="18926">MTDEIDNQNELPQQSQHSCSVREEEISKVTTVSQPDAESESHFASDPVIDQLINEATSDNINIKSMEKRETDAFLDEVTKDKKSQSHKKKEAENVIQDVFDFTATSAPEKNHMTEISMTENSLPVTENTNEKNSIVILSVVKSKPLLNLACLYQKACDAEKQRIKVNQ</sequence>
<proteinExistence type="predicted"/>
<evidence type="ECO:0000313" key="4">
    <source>
        <dbReference type="Proteomes" id="UP000789570"/>
    </source>
</evidence>
<name>A0A9N9DXB0_9GLOM</name>
<evidence type="ECO:0000256" key="1">
    <source>
        <dbReference type="SAM" id="Coils"/>
    </source>
</evidence>
<reference evidence="3" key="1">
    <citation type="submission" date="2021-06" db="EMBL/GenBank/DDBJ databases">
        <authorList>
            <person name="Kallberg Y."/>
            <person name="Tangrot J."/>
            <person name="Rosling A."/>
        </authorList>
    </citation>
    <scope>NUCLEOTIDE SEQUENCE</scope>
    <source>
        <strain evidence="3">UK204</strain>
    </source>
</reference>